<gene>
    <name evidence="2" type="ORF">SAMN05216388_10401</name>
</gene>
<dbReference type="InterPro" id="IPR011050">
    <property type="entry name" value="Pectin_lyase_fold/virulence"/>
</dbReference>
<evidence type="ECO:0000256" key="1">
    <source>
        <dbReference type="SAM" id="MobiDB-lite"/>
    </source>
</evidence>
<feature type="compositionally biased region" description="Gly residues" evidence="1">
    <location>
        <begin position="26"/>
        <end position="35"/>
    </location>
</feature>
<feature type="region of interest" description="Disordered" evidence="1">
    <location>
        <begin position="26"/>
        <end position="55"/>
    </location>
</feature>
<dbReference type="Proteomes" id="UP000198775">
    <property type="component" value="Unassembled WGS sequence"/>
</dbReference>
<feature type="non-terminal residue" evidence="2">
    <location>
        <position position="280"/>
    </location>
</feature>
<dbReference type="SUPFAM" id="SSF51126">
    <property type="entry name" value="Pectin lyase-like"/>
    <property type="match status" value="1"/>
</dbReference>
<evidence type="ECO:0000313" key="3">
    <source>
        <dbReference type="Proteomes" id="UP000198775"/>
    </source>
</evidence>
<dbReference type="EMBL" id="FOCX01000040">
    <property type="protein sequence ID" value="SEP17000.1"/>
    <property type="molecule type" value="Genomic_DNA"/>
</dbReference>
<accession>A0A1H8VNX6</accession>
<dbReference type="AlphaFoldDB" id="A0A1H8VNX6"/>
<dbReference type="PROSITE" id="PS51257">
    <property type="entry name" value="PROKAR_LIPOPROTEIN"/>
    <property type="match status" value="1"/>
</dbReference>
<dbReference type="InterPro" id="IPR006311">
    <property type="entry name" value="TAT_signal"/>
</dbReference>
<reference evidence="3" key="1">
    <citation type="submission" date="2016-10" db="EMBL/GenBank/DDBJ databases">
        <authorList>
            <person name="Varghese N."/>
            <person name="Submissions S."/>
        </authorList>
    </citation>
    <scope>NUCLEOTIDE SEQUENCE [LARGE SCALE GENOMIC DNA]</scope>
    <source>
        <strain evidence="3">IBRC-M 10043</strain>
    </source>
</reference>
<organism evidence="2 3">
    <name type="scientific">Halorientalis persicus</name>
    <dbReference type="NCBI Taxonomy" id="1367881"/>
    <lineage>
        <taxon>Archaea</taxon>
        <taxon>Methanobacteriati</taxon>
        <taxon>Methanobacteriota</taxon>
        <taxon>Stenosarchaea group</taxon>
        <taxon>Halobacteria</taxon>
        <taxon>Halobacteriales</taxon>
        <taxon>Haloarculaceae</taxon>
        <taxon>Halorientalis</taxon>
    </lineage>
</organism>
<feature type="compositionally biased region" description="Polar residues" evidence="1">
    <location>
        <begin position="45"/>
        <end position="55"/>
    </location>
</feature>
<name>A0A1H8VNX6_9EURY</name>
<protein>
    <submittedName>
        <fullName evidence="2">Uncharacterized protein</fullName>
    </submittedName>
</protein>
<sequence>MDERSRRRFLEGTAVVAAVGLGGCGSRGSGRGATGDGRTTADTVSNAATDSSQPYRSVVVDPETQFSVRIGSGERFENVLIDISAEGATFDIEATGSDWVVRNVGIEGIWDRHKKAEPFRASVDRGSAARIENFYFADGAPDDTYPGVTGIYVYRAHAGRLRIDRTNIQDMPDNAIYASTPGYPDTDEYPLPEGGGGVVEITNSYAADCLAAHFRLGTAGSFARNCVAVGGHRGFIGRFEHTRAIDCDLADSSHGDVVVGARGWDASDEAAVTVENCRFE</sequence>
<dbReference type="PROSITE" id="PS51318">
    <property type="entry name" value="TAT"/>
    <property type="match status" value="1"/>
</dbReference>
<evidence type="ECO:0000313" key="2">
    <source>
        <dbReference type="EMBL" id="SEP17000.1"/>
    </source>
</evidence>
<proteinExistence type="predicted"/>
<keyword evidence="3" id="KW-1185">Reference proteome</keyword>